<keyword evidence="10" id="KW-1185">Reference proteome</keyword>
<comment type="similarity">
    <text evidence="1">Belongs to the glycosyl hydrolase 9 (cellulase E) family.</text>
</comment>
<evidence type="ECO:0000256" key="4">
    <source>
        <dbReference type="ARBA" id="ARBA00023295"/>
    </source>
</evidence>
<evidence type="ECO:0000259" key="8">
    <source>
        <dbReference type="Pfam" id="PF02927"/>
    </source>
</evidence>
<dbReference type="SUPFAM" id="SSF48208">
    <property type="entry name" value="Six-hairpin glycosidases"/>
    <property type="match status" value="1"/>
</dbReference>
<keyword evidence="5" id="KW-0624">Polysaccharide degradation</keyword>
<evidence type="ECO:0000259" key="7">
    <source>
        <dbReference type="Pfam" id="PF00759"/>
    </source>
</evidence>
<dbReference type="Gene3D" id="1.50.10.10">
    <property type="match status" value="1"/>
</dbReference>
<dbReference type="InterPro" id="IPR012341">
    <property type="entry name" value="6hp_glycosidase-like_sf"/>
</dbReference>
<dbReference type="InterPro" id="IPR001701">
    <property type="entry name" value="Glyco_hydro_9"/>
</dbReference>
<dbReference type="EMBL" id="BAABAK010000004">
    <property type="protein sequence ID" value="GAA3958302.1"/>
    <property type="molecule type" value="Genomic_DNA"/>
</dbReference>
<evidence type="ECO:0000256" key="1">
    <source>
        <dbReference type="ARBA" id="ARBA00007072"/>
    </source>
</evidence>
<dbReference type="PANTHER" id="PTHR22298">
    <property type="entry name" value="ENDO-1,4-BETA-GLUCANASE"/>
    <property type="match status" value="1"/>
</dbReference>
<keyword evidence="3" id="KW-0119">Carbohydrate metabolism</keyword>
<reference evidence="10" key="1">
    <citation type="journal article" date="2019" name="Int. J. Syst. Evol. Microbiol.">
        <title>The Global Catalogue of Microorganisms (GCM) 10K type strain sequencing project: providing services to taxonomists for standard genome sequencing and annotation.</title>
        <authorList>
            <consortium name="The Broad Institute Genomics Platform"/>
            <consortium name="The Broad Institute Genome Sequencing Center for Infectious Disease"/>
            <person name="Wu L."/>
            <person name="Ma J."/>
        </authorList>
    </citation>
    <scope>NUCLEOTIDE SEQUENCE [LARGE SCALE GENOMIC DNA]</scope>
    <source>
        <strain evidence="10">JCM 17338</strain>
    </source>
</reference>
<evidence type="ECO:0000256" key="2">
    <source>
        <dbReference type="ARBA" id="ARBA00022801"/>
    </source>
</evidence>
<organism evidence="9 10">
    <name type="scientific">Pedobacter ginsengiterrae</name>
    <dbReference type="NCBI Taxonomy" id="871696"/>
    <lineage>
        <taxon>Bacteria</taxon>
        <taxon>Pseudomonadati</taxon>
        <taxon>Bacteroidota</taxon>
        <taxon>Sphingobacteriia</taxon>
        <taxon>Sphingobacteriales</taxon>
        <taxon>Sphingobacteriaceae</taxon>
        <taxon>Pedobacter</taxon>
    </lineage>
</organism>
<name>A0ABP7P1W7_9SPHI</name>
<gene>
    <name evidence="9" type="ORF">GCM10022246_09850</name>
</gene>
<proteinExistence type="inferred from homology"/>
<evidence type="ECO:0000256" key="3">
    <source>
        <dbReference type="ARBA" id="ARBA00023277"/>
    </source>
</evidence>
<feature type="chain" id="PRO_5047283065" evidence="6">
    <location>
        <begin position="22"/>
        <end position="580"/>
    </location>
</feature>
<sequence>MKQAFSILLLFLSSLCSVLHAKVIICVNQIGYTTGSSKDAIIVSEYGDSFNQKFEIINQSNHQSVFQGIIKKEEAFTEWGKKSYYLIDFSALKTAGKFYIKIIAADSIHSPVFEIGENILAQKTLPALMHYFRNQRANTPQELGQDKNVLLYGSAKTVDLTGGWCDASGDVSKYFSHLSYANFFSPQQIPLVTWSLIDASERMPELLGKLKLTDSIRDEAVYGADYLLKSLSEEGYFYMIVFSYFNKDPKARRVVGLHANSVTTDEYQCAFREGGGMAIAALARISGWSMLGKNQRTNYLAGAKRAYEHLKINNLKYCDDGKENIIDNYCALMAASELFKVTNDEYYLSEARGWMQKLEARLSPSGYFISDDTGRPFFHASDAGLPVIALNRYLKLEKDKQYKSRAQNIINANLDYQNRISTEVSNPFGYPRQTFRNSAGIQKSFFIPHENETGWWWQGENARLASLASAALVKEKDKSQHTFATQQLNWILGLNPYQMCFMYGMGENNVPYMASNYGHGSQKGGISNGITGRSESGLGDGIDFKIEDKGNEWRWTEQWLPHAAWFLQAITAMNAETDKR</sequence>
<feature type="domain" description="Glycoside hydrolase family 9" evidence="7">
    <location>
        <begin position="125"/>
        <end position="521"/>
    </location>
</feature>
<comment type="caution">
    <text evidence="9">The sequence shown here is derived from an EMBL/GenBank/DDBJ whole genome shotgun (WGS) entry which is preliminary data.</text>
</comment>
<keyword evidence="6" id="KW-0732">Signal</keyword>
<dbReference type="Proteomes" id="UP001501081">
    <property type="component" value="Unassembled WGS sequence"/>
</dbReference>
<keyword evidence="2 9" id="KW-0378">Hydrolase</keyword>
<evidence type="ECO:0000313" key="10">
    <source>
        <dbReference type="Proteomes" id="UP001501081"/>
    </source>
</evidence>
<dbReference type="Pfam" id="PF00759">
    <property type="entry name" value="Glyco_hydro_9"/>
    <property type="match status" value="1"/>
</dbReference>
<dbReference type="RefSeq" id="WP_344765479.1">
    <property type="nucleotide sequence ID" value="NZ_BAABAK010000004.1"/>
</dbReference>
<dbReference type="InterPro" id="IPR013783">
    <property type="entry name" value="Ig-like_fold"/>
</dbReference>
<evidence type="ECO:0000256" key="6">
    <source>
        <dbReference type="SAM" id="SignalP"/>
    </source>
</evidence>
<dbReference type="Gene3D" id="2.60.40.10">
    <property type="entry name" value="Immunoglobulins"/>
    <property type="match status" value="1"/>
</dbReference>
<protein>
    <submittedName>
        <fullName evidence="9">Glycoside hydrolase family 9 protein</fullName>
    </submittedName>
</protein>
<keyword evidence="4" id="KW-0326">Glycosidase</keyword>
<feature type="signal peptide" evidence="6">
    <location>
        <begin position="1"/>
        <end position="21"/>
    </location>
</feature>
<evidence type="ECO:0000256" key="5">
    <source>
        <dbReference type="ARBA" id="ARBA00023326"/>
    </source>
</evidence>
<dbReference type="InterPro" id="IPR004197">
    <property type="entry name" value="Cellulase_Ig-like"/>
</dbReference>
<dbReference type="Pfam" id="PF02927">
    <property type="entry name" value="CelD_N"/>
    <property type="match status" value="1"/>
</dbReference>
<dbReference type="InterPro" id="IPR008928">
    <property type="entry name" value="6-hairpin_glycosidase_sf"/>
</dbReference>
<dbReference type="CDD" id="cd02850">
    <property type="entry name" value="E_set_Cellulase_N"/>
    <property type="match status" value="1"/>
</dbReference>
<accession>A0ABP7P1W7</accession>
<dbReference type="SUPFAM" id="SSF81296">
    <property type="entry name" value="E set domains"/>
    <property type="match status" value="1"/>
</dbReference>
<feature type="domain" description="Cellulase Ig-like" evidence="8">
    <location>
        <begin position="25"/>
        <end position="102"/>
    </location>
</feature>
<dbReference type="InterPro" id="IPR014756">
    <property type="entry name" value="Ig_E-set"/>
</dbReference>
<evidence type="ECO:0000313" key="9">
    <source>
        <dbReference type="EMBL" id="GAA3958302.1"/>
    </source>
</evidence>
<dbReference type="GO" id="GO:0016787">
    <property type="term" value="F:hydrolase activity"/>
    <property type="evidence" value="ECO:0007669"/>
    <property type="project" value="UniProtKB-KW"/>
</dbReference>